<gene>
    <name evidence="1" type="primary">LEKR1</name>
</gene>
<proteinExistence type="predicted"/>
<reference evidence="1" key="2">
    <citation type="submission" date="2025-08" db="UniProtKB">
        <authorList>
            <consortium name="Ensembl"/>
        </authorList>
    </citation>
    <scope>IDENTIFICATION</scope>
</reference>
<reference evidence="1" key="3">
    <citation type="submission" date="2025-09" db="UniProtKB">
        <authorList>
            <consortium name="Ensembl"/>
        </authorList>
    </citation>
    <scope>IDENTIFICATION</scope>
</reference>
<dbReference type="Ensembl" id="ENSOART00020051236.1">
    <property type="protein sequence ID" value="ENSOARP00020039000.1"/>
    <property type="gene ID" value="ENSOARG00020001026.2"/>
</dbReference>
<protein>
    <submittedName>
        <fullName evidence="1">Leucine, glutamate and lysine rich 1</fullName>
    </submittedName>
</protein>
<organism evidence="1">
    <name type="scientific">Ovis aries</name>
    <name type="common">Sheep</name>
    <dbReference type="NCBI Taxonomy" id="9940"/>
    <lineage>
        <taxon>Eukaryota</taxon>
        <taxon>Metazoa</taxon>
        <taxon>Chordata</taxon>
        <taxon>Craniata</taxon>
        <taxon>Vertebrata</taxon>
        <taxon>Euteleostomi</taxon>
        <taxon>Mammalia</taxon>
        <taxon>Eutheria</taxon>
        <taxon>Laurasiatheria</taxon>
        <taxon>Artiodactyla</taxon>
        <taxon>Ruminantia</taxon>
        <taxon>Pecora</taxon>
        <taxon>Bovidae</taxon>
        <taxon>Caprinae</taxon>
        <taxon>Ovis</taxon>
    </lineage>
</organism>
<name>A0AC11D1J6_SHEEP</name>
<reference evidence="1" key="1">
    <citation type="submission" date="2020-11" db="EMBL/GenBank/DDBJ databases">
        <authorList>
            <person name="Davenport K.M."/>
            <person name="Bickhart D.M."/>
            <person name="Smith T.P.L."/>
            <person name="Murdoch B.M."/>
            <person name="Rosen B.D."/>
        </authorList>
    </citation>
    <scope>NUCLEOTIDE SEQUENCE [LARGE SCALE GENOMIC DNA]</scope>
    <source>
        <strain evidence="1">OAR_USU_Benz2616</strain>
    </source>
</reference>
<accession>A0AC11D1J6</accession>
<evidence type="ECO:0000313" key="1">
    <source>
        <dbReference type="Ensembl" id="ENSOARP00020039000.1"/>
    </source>
</evidence>
<sequence length="158" mass="18167">MDRHVPMHALPEEIQKMSPEEKVCKYCGVSYLILHEFKAMEEKVKAMEKEMKFYQGSIEREKRLQEKLQSLSQDFEQCKIDNESKTESSVQFSSIAQSCPTLCDPMNRSTPGLPVHHQLPEFTQTHVHRFCDAIQPSHPLSSPSPPSPNPSQHQSLFQ</sequence>